<feature type="transmembrane region" description="Helical" evidence="7">
    <location>
        <begin position="315"/>
        <end position="334"/>
    </location>
</feature>
<dbReference type="Pfam" id="PF16913">
    <property type="entry name" value="PUNUT"/>
    <property type="match status" value="1"/>
</dbReference>
<dbReference type="SUPFAM" id="SSF103481">
    <property type="entry name" value="Multidrug resistance efflux transporter EmrE"/>
    <property type="match status" value="1"/>
</dbReference>
<comment type="subcellular location">
    <subcellularLocation>
        <location evidence="1 7">Membrane</location>
        <topology evidence="1 7">Multi-pass membrane protein</topology>
    </subcellularLocation>
</comment>
<dbReference type="InterPro" id="IPR037185">
    <property type="entry name" value="EmrE-like"/>
</dbReference>
<feature type="transmembrane region" description="Helical" evidence="7">
    <location>
        <begin position="149"/>
        <end position="169"/>
    </location>
</feature>
<comment type="caution">
    <text evidence="8">The sequence shown here is derived from an EMBL/GenBank/DDBJ whole genome shotgun (WGS) entry which is preliminary data.</text>
</comment>
<keyword evidence="5 7" id="KW-1133">Transmembrane helix</keyword>
<feature type="transmembrane region" description="Helical" evidence="7">
    <location>
        <begin position="258"/>
        <end position="281"/>
    </location>
</feature>
<dbReference type="PANTHER" id="PTHR31376">
    <property type="entry name" value="OS09G0467300 PROTEIN-RELATED"/>
    <property type="match status" value="1"/>
</dbReference>
<evidence type="ECO:0000313" key="9">
    <source>
        <dbReference type="Proteomes" id="UP001454036"/>
    </source>
</evidence>
<dbReference type="GO" id="GO:0005345">
    <property type="term" value="F:purine nucleobase transmembrane transporter activity"/>
    <property type="evidence" value="ECO:0007669"/>
    <property type="project" value="UniProtKB-UniRule"/>
</dbReference>
<evidence type="ECO:0000256" key="2">
    <source>
        <dbReference type="ARBA" id="ARBA00006213"/>
    </source>
</evidence>
<keyword evidence="4 7" id="KW-0812">Transmembrane</keyword>
<evidence type="ECO:0000256" key="6">
    <source>
        <dbReference type="ARBA" id="ARBA00023136"/>
    </source>
</evidence>
<feature type="transmembrane region" description="Helical" evidence="7">
    <location>
        <begin position="91"/>
        <end position="112"/>
    </location>
</feature>
<protein>
    <recommendedName>
        <fullName evidence="7">Probable purine permease</fullName>
    </recommendedName>
</protein>
<evidence type="ECO:0000256" key="1">
    <source>
        <dbReference type="ARBA" id="ARBA00004141"/>
    </source>
</evidence>
<dbReference type="AlphaFoldDB" id="A0AAV3RZU8"/>
<sequence>MERNKMETNNKSNNALKKFFLFLSSFLLIAGCCAGGLITRLYFIHGGKRIWLSSWLQTIGCPIIFVPLSLSYMNRRKTQGSKNTKLVLIKSYLFVCASLIGVVFGAIDYLYGYGSSRLPVSTASLIYGCQLAFTSVFAFILVKQKFTSYSVNTVVLLTLGAVVLTFNVSTDRPKGESEKEYIKGFMMMGLAAVVNGLVIPLMELAYVKANQTVTFTLVMEFDLVMCLFATCLSTIGMLVNNDFEAIGREAREYELGQVIYYTVLASDAIVWQCCLLGLNGVIFCASSLFSGILIAITIPISEVLAVIFFHENFQAQKGISLALSIWGFVSYFYGEITNRNKLINQPLQVETAQVGKFDKSLEKEQTLPIHH</sequence>
<keyword evidence="3 7" id="KW-0813">Transport</keyword>
<dbReference type="Proteomes" id="UP001454036">
    <property type="component" value="Unassembled WGS sequence"/>
</dbReference>
<dbReference type="InterPro" id="IPR030182">
    <property type="entry name" value="PUP_plant"/>
</dbReference>
<evidence type="ECO:0000256" key="7">
    <source>
        <dbReference type="RuleBase" id="RU368015"/>
    </source>
</evidence>
<organism evidence="8 9">
    <name type="scientific">Lithospermum erythrorhizon</name>
    <name type="common">Purple gromwell</name>
    <name type="synonym">Lithospermum officinale var. erythrorhizon</name>
    <dbReference type="NCBI Taxonomy" id="34254"/>
    <lineage>
        <taxon>Eukaryota</taxon>
        <taxon>Viridiplantae</taxon>
        <taxon>Streptophyta</taxon>
        <taxon>Embryophyta</taxon>
        <taxon>Tracheophyta</taxon>
        <taxon>Spermatophyta</taxon>
        <taxon>Magnoliopsida</taxon>
        <taxon>eudicotyledons</taxon>
        <taxon>Gunneridae</taxon>
        <taxon>Pentapetalae</taxon>
        <taxon>asterids</taxon>
        <taxon>lamiids</taxon>
        <taxon>Boraginales</taxon>
        <taxon>Boraginaceae</taxon>
        <taxon>Boraginoideae</taxon>
        <taxon>Lithospermeae</taxon>
        <taxon>Lithospermum</taxon>
    </lineage>
</organism>
<dbReference type="PANTHER" id="PTHR31376:SF1">
    <property type="entry name" value="PURINE PERMEASE 2"/>
    <property type="match status" value="1"/>
</dbReference>
<feature type="transmembrane region" description="Helical" evidence="7">
    <location>
        <begin position="124"/>
        <end position="142"/>
    </location>
</feature>
<evidence type="ECO:0000256" key="5">
    <source>
        <dbReference type="ARBA" id="ARBA00022989"/>
    </source>
</evidence>
<dbReference type="EMBL" id="BAABME010013154">
    <property type="protein sequence ID" value="GAA0185877.1"/>
    <property type="molecule type" value="Genomic_DNA"/>
</dbReference>
<feature type="transmembrane region" description="Helical" evidence="7">
    <location>
        <begin position="213"/>
        <end position="238"/>
    </location>
</feature>
<feature type="transmembrane region" description="Helical" evidence="7">
    <location>
        <begin position="288"/>
        <end position="309"/>
    </location>
</feature>
<dbReference type="GO" id="GO:0015211">
    <property type="term" value="F:purine nucleoside transmembrane transporter activity"/>
    <property type="evidence" value="ECO:0007669"/>
    <property type="project" value="UniProtKB-UniRule"/>
</dbReference>
<evidence type="ECO:0000256" key="3">
    <source>
        <dbReference type="ARBA" id="ARBA00022448"/>
    </source>
</evidence>
<gene>
    <name evidence="8" type="ORF">LIER_33165</name>
</gene>
<comment type="similarity">
    <text evidence="2 7">Belongs to the purine permeases (TC 2.A.7.14) family.</text>
</comment>
<proteinExistence type="inferred from homology"/>
<keyword evidence="9" id="KW-1185">Reference proteome</keyword>
<accession>A0AAV3RZU8</accession>
<keyword evidence="6 7" id="KW-0472">Membrane</keyword>
<evidence type="ECO:0000256" key="4">
    <source>
        <dbReference type="ARBA" id="ARBA00022692"/>
    </source>
</evidence>
<dbReference type="GO" id="GO:0016020">
    <property type="term" value="C:membrane"/>
    <property type="evidence" value="ECO:0007669"/>
    <property type="project" value="UniProtKB-SubCell"/>
</dbReference>
<comment type="caution">
    <text evidence="7">Lacks conserved residue(s) required for the propagation of feature annotation.</text>
</comment>
<feature type="transmembrane region" description="Helical" evidence="7">
    <location>
        <begin position="50"/>
        <end position="70"/>
    </location>
</feature>
<reference evidence="8 9" key="1">
    <citation type="submission" date="2024-01" db="EMBL/GenBank/DDBJ databases">
        <title>The complete chloroplast genome sequence of Lithospermum erythrorhizon: insights into the phylogenetic relationship among Boraginaceae species and the maternal lineages of purple gromwells.</title>
        <authorList>
            <person name="Okada T."/>
            <person name="Watanabe K."/>
        </authorList>
    </citation>
    <scope>NUCLEOTIDE SEQUENCE [LARGE SCALE GENOMIC DNA]</scope>
</reference>
<dbReference type="PROSITE" id="PS51257">
    <property type="entry name" value="PROKAR_LIPOPROTEIN"/>
    <property type="match status" value="1"/>
</dbReference>
<evidence type="ECO:0000313" key="8">
    <source>
        <dbReference type="EMBL" id="GAA0185877.1"/>
    </source>
</evidence>
<name>A0AAV3RZU8_LITER</name>
<feature type="transmembrane region" description="Helical" evidence="7">
    <location>
        <begin position="181"/>
        <end position="201"/>
    </location>
</feature>